<dbReference type="SUPFAM" id="SSF161084">
    <property type="entry name" value="MAPEG domain-like"/>
    <property type="match status" value="1"/>
</dbReference>
<dbReference type="GO" id="GO:0004364">
    <property type="term" value="F:glutathione transferase activity"/>
    <property type="evidence" value="ECO:0007669"/>
    <property type="project" value="TreeGrafter"/>
</dbReference>
<evidence type="ECO:0000256" key="10">
    <source>
        <dbReference type="ARBA" id="ARBA00023136"/>
    </source>
</evidence>
<dbReference type="GO" id="GO:0006629">
    <property type="term" value="P:lipid metabolic process"/>
    <property type="evidence" value="ECO:0007669"/>
    <property type="project" value="UniProtKB-KW"/>
</dbReference>
<keyword evidence="11" id="KW-0564">Palmitate</keyword>
<evidence type="ECO:0000256" key="13">
    <source>
        <dbReference type="ARBA" id="ARBA00023288"/>
    </source>
</evidence>
<evidence type="ECO:0000256" key="12">
    <source>
        <dbReference type="ARBA" id="ARBA00023239"/>
    </source>
</evidence>
<dbReference type="EMBL" id="GEEE01024505">
    <property type="protein sequence ID" value="JAP38720.1"/>
    <property type="molecule type" value="Transcribed_RNA"/>
</dbReference>
<comment type="catalytic activity">
    <reaction evidence="19">
        <text>15-deoxy-Delta(12,14)-prostaglandin J2 + glutathione = 15-deoxy-Delta(12,14)-prostaglandin J2-S-(R)-glutathione</text>
        <dbReference type="Rhea" id="RHEA:75963"/>
        <dbReference type="ChEBI" id="CHEBI:57925"/>
        <dbReference type="ChEBI" id="CHEBI:85236"/>
        <dbReference type="ChEBI" id="CHEBI:194498"/>
    </reaction>
    <physiologicalReaction direction="left-to-right" evidence="19">
        <dbReference type="Rhea" id="RHEA:75964"/>
    </physiologicalReaction>
</comment>
<evidence type="ECO:0000256" key="21">
    <source>
        <dbReference type="ARBA" id="ARBA00075145"/>
    </source>
</evidence>
<evidence type="ECO:0000256" key="8">
    <source>
        <dbReference type="ARBA" id="ARBA00023098"/>
    </source>
</evidence>
<comment type="catalytic activity">
    <reaction evidence="18">
        <text>leukotriene C4 = leukotriene A4 + glutathione</text>
        <dbReference type="Rhea" id="RHEA:17617"/>
        <dbReference type="ChEBI" id="CHEBI:57463"/>
        <dbReference type="ChEBI" id="CHEBI:57925"/>
        <dbReference type="ChEBI" id="CHEBI:57973"/>
        <dbReference type="EC" id="4.4.1.20"/>
    </reaction>
    <physiologicalReaction direction="right-to-left" evidence="18">
        <dbReference type="Rhea" id="RHEA:17619"/>
    </physiologicalReaction>
</comment>
<keyword evidence="13" id="KW-0449">Lipoprotein</keyword>
<dbReference type="GO" id="GO:0004464">
    <property type="term" value="F:leukotriene-C4 synthase activity"/>
    <property type="evidence" value="ECO:0007669"/>
    <property type="project" value="UniProtKB-EC"/>
</dbReference>
<evidence type="ECO:0000256" key="17">
    <source>
        <dbReference type="ARBA" id="ARBA00043664"/>
    </source>
</evidence>
<protein>
    <recommendedName>
        <fullName evidence="20">Glutathione S-transferase 3, mitochondrial</fullName>
        <ecNumber evidence="16">4.4.1.20</ecNumber>
    </recommendedName>
    <alternativeName>
        <fullName evidence="21">Glutathione peroxidase MGST3</fullName>
    </alternativeName>
    <alternativeName>
        <fullName evidence="22">LTC4 synthase MGST3</fullName>
    </alternativeName>
</protein>
<dbReference type="GO" id="GO:0006691">
    <property type="term" value="P:leukotriene metabolic process"/>
    <property type="evidence" value="ECO:0007669"/>
    <property type="project" value="UniProtKB-ARBA"/>
</dbReference>
<dbReference type="InterPro" id="IPR001129">
    <property type="entry name" value="Membr-assoc_MAPEG"/>
</dbReference>
<sequence length="162" mass="17932">MVHCSKLLPPLYELPTCFPRYYGGVLLVGVGSFALNMFLAARVVQGRKKWDIQAPLMYHPTNEEFNCIQRAHQNYLESLPFFLMSLFVGGLRSPVGAAVVGSIYLVGRVVYYHGYTSGNPKNRCRGAFGFFALALLMLNMSVTGVQHLVASMRAGSCCPMSR</sequence>
<proteinExistence type="inferred from homology"/>
<dbReference type="PANTHER" id="PTHR10250">
    <property type="entry name" value="MICROSOMAL GLUTATHIONE S-TRANSFERASE"/>
    <property type="match status" value="1"/>
</dbReference>
<evidence type="ECO:0000256" key="9">
    <source>
        <dbReference type="ARBA" id="ARBA00023128"/>
    </source>
</evidence>
<keyword evidence="7" id="KW-0560">Oxidoreductase</keyword>
<dbReference type="FunFam" id="1.20.120.550:FF:000004">
    <property type="entry name" value="Microsomal glutathione S-transferase 3"/>
    <property type="match status" value="1"/>
</dbReference>
<keyword evidence="12" id="KW-0456">Lyase</keyword>
<evidence type="ECO:0000313" key="24">
    <source>
        <dbReference type="EMBL" id="JAP38720.1"/>
    </source>
</evidence>
<comment type="pathway">
    <text evidence="14">Lipid metabolism; leukotriene C4 biosynthesis.</text>
</comment>
<dbReference type="GO" id="GO:0005741">
    <property type="term" value="C:mitochondrial outer membrane"/>
    <property type="evidence" value="ECO:0007669"/>
    <property type="project" value="UniProtKB-SubCell"/>
</dbReference>
<keyword evidence="3 24" id="KW-0808">Transferase</keyword>
<dbReference type="GO" id="GO:0005783">
    <property type="term" value="C:endoplasmic reticulum"/>
    <property type="evidence" value="ECO:0007669"/>
    <property type="project" value="TreeGrafter"/>
</dbReference>
<keyword evidence="5" id="KW-1000">Mitochondrion outer membrane</keyword>
<keyword evidence="4 23" id="KW-0812">Transmembrane</keyword>
<evidence type="ECO:0000256" key="11">
    <source>
        <dbReference type="ARBA" id="ARBA00023139"/>
    </source>
</evidence>
<comment type="catalytic activity">
    <reaction evidence="17">
        <text>(5S)-hydroperoxy-(6E,8Z,11Z,14Z)-eicosatetraenoate + 2 glutathione = (5S)-hydroxy-(6E,8Z,11Z,14Z)-eicosatetraenoate + glutathione disulfide + H2O</text>
        <dbReference type="Rhea" id="RHEA:48620"/>
        <dbReference type="ChEBI" id="CHEBI:15377"/>
        <dbReference type="ChEBI" id="CHEBI:57450"/>
        <dbReference type="ChEBI" id="CHEBI:57925"/>
        <dbReference type="ChEBI" id="CHEBI:58297"/>
        <dbReference type="ChEBI" id="CHEBI:90632"/>
    </reaction>
    <physiologicalReaction direction="left-to-right" evidence="17">
        <dbReference type="Rhea" id="RHEA:48621"/>
    </physiologicalReaction>
</comment>
<feature type="transmembrane region" description="Helical" evidence="23">
    <location>
        <begin position="79"/>
        <end position="106"/>
    </location>
</feature>
<feature type="transmembrane region" description="Helical" evidence="23">
    <location>
        <begin position="126"/>
        <end position="145"/>
    </location>
</feature>
<dbReference type="PANTHER" id="PTHR10250:SF26">
    <property type="entry name" value="GLUTATHIONE S-TRANSFERASE 3, MITOCHONDRIAL"/>
    <property type="match status" value="1"/>
</dbReference>
<evidence type="ECO:0000256" key="16">
    <source>
        <dbReference type="ARBA" id="ARBA00039056"/>
    </source>
</evidence>
<accession>A0A0X3NHA9</accession>
<evidence type="ECO:0000256" key="20">
    <source>
        <dbReference type="ARBA" id="ARBA00069748"/>
    </source>
</evidence>
<dbReference type="Pfam" id="PF01124">
    <property type="entry name" value="MAPEG"/>
    <property type="match status" value="1"/>
</dbReference>
<comment type="subcellular location">
    <subcellularLocation>
        <location evidence="1">Mitochondrion outer membrane</location>
        <topology evidence="1">Multi-pass membrane protein</topology>
    </subcellularLocation>
</comment>
<gene>
    <name evidence="24" type="primary">MGST3</name>
    <name evidence="24" type="ORF">TR17637</name>
</gene>
<reference evidence="24" key="1">
    <citation type="submission" date="2016-01" db="EMBL/GenBank/DDBJ databases">
        <title>Reference transcriptome for the parasite Schistocephalus solidus: insights into the molecular evolution of parasitism.</title>
        <authorList>
            <person name="Hebert F.O."/>
            <person name="Grambauer S."/>
            <person name="Barber I."/>
            <person name="Landry C.R."/>
            <person name="Aubin-Horth N."/>
        </authorList>
    </citation>
    <scope>NUCLEOTIDE SEQUENCE</scope>
</reference>
<evidence type="ECO:0000256" key="3">
    <source>
        <dbReference type="ARBA" id="ARBA00022679"/>
    </source>
</evidence>
<evidence type="ECO:0000256" key="15">
    <source>
        <dbReference type="ARBA" id="ARBA00037916"/>
    </source>
</evidence>
<evidence type="ECO:0000256" key="14">
    <source>
        <dbReference type="ARBA" id="ARBA00037884"/>
    </source>
</evidence>
<evidence type="ECO:0000256" key="7">
    <source>
        <dbReference type="ARBA" id="ARBA00023002"/>
    </source>
</evidence>
<evidence type="ECO:0000256" key="23">
    <source>
        <dbReference type="SAM" id="Phobius"/>
    </source>
</evidence>
<organism evidence="24">
    <name type="scientific">Schistocephalus solidus</name>
    <name type="common">Tapeworm</name>
    <dbReference type="NCBI Taxonomy" id="70667"/>
    <lineage>
        <taxon>Eukaryota</taxon>
        <taxon>Metazoa</taxon>
        <taxon>Spiralia</taxon>
        <taxon>Lophotrochozoa</taxon>
        <taxon>Platyhelminthes</taxon>
        <taxon>Cestoda</taxon>
        <taxon>Eucestoda</taxon>
        <taxon>Diphyllobothriidea</taxon>
        <taxon>Diphyllobothriidae</taxon>
        <taxon>Schistocephalus</taxon>
    </lineage>
</organism>
<dbReference type="GO" id="GO:0005635">
    <property type="term" value="C:nuclear envelope"/>
    <property type="evidence" value="ECO:0007669"/>
    <property type="project" value="TreeGrafter"/>
</dbReference>
<name>A0A0X3NHA9_SCHSO</name>
<evidence type="ECO:0000256" key="22">
    <source>
        <dbReference type="ARBA" id="ARBA00076908"/>
    </source>
</evidence>
<keyword evidence="10 23" id="KW-0472">Membrane</keyword>
<dbReference type="InterPro" id="IPR050997">
    <property type="entry name" value="MAPEG"/>
</dbReference>
<evidence type="ECO:0000256" key="2">
    <source>
        <dbReference type="ARBA" id="ARBA00010459"/>
    </source>
</evidence>
<evidence type="ECO:0000256" key="1">
    <source>
        <dbReference type="ARBA" id="ARBA00004374"/>
    </source>
</evidence>
<keyword evidence="6 23" id="KW-1133">Transmembrane helix</keyword>
<dbReference type="InterPro" id="IPR023352">
    <property type="entry name" value="MAPEG-like_dom_sf"/>
</dbReference>
<keyword evidence="9" id="KW-0496">Mitochondrion</keyword>
<evidence type="ECO:0000256" key="19">
    <source>
        <dbReference type="ARBA" id="ARBA00051411"/>
    </source>
</evidence>
<evidence type="ECO:0000256" key="18">
    <source>
        <dbReference type="ARBA" id="ARBA00049298"/>
    </source>
</evidence>
<feature type="transmembrane region" description="Helical" evidence="23">
    <location>
        <begin position="20"/>
        <end position="39"/>
    </location>
</feature>
<keyword evidence="8" id="KW-0443">Lipid metabolism</keyword>
<comment type="pathway">
    <text evidence="15">Lipid metabolism; arachidonate metabolism.</text>
</comment>
<comment type="similarity">
    <text evidence="2">Belongs to the MAPEG family.</text>
</comment>
<evidence type="ECO:0000256" key="6">
    <source>
        <dbReference type="ARBA" id="ARBA00022989"/>
    </source>
</evidence>
<evidence type="ECO:0000256" key="5">
    <source>
        <dbReference type="ARBA" id="ARBA00022787"/>
    </source>
</evidence>
<dbReference type="AlphaFoldDB" id="A0A0X3NHA9"/>
<dbReference type="EC" id="4.4.1.20" evidence="16"/>
<dbReference type="Gene3D" id="1.20.120.550">
    <property type="entry name" value="Membrane associated eicosanoid/glutathione metabolism-like domain"/>
    <property type="match status" value="1"/>
</dbReference>
<evidence type="ECO:0000256" key="4">
    <source>
        <dbReference type="ARBA" id="ARBA00022692"/>
    </source>
</evidence>
<dbReference type="GO" id="GO:0004602">
    <property type="term" value="F:glutathione peroxidase activity"/>
    <property type="evidence" value="ECO:0007669"/>
    <property type="project" value="TreeGrafter"/>
</dbReference>